<reference evidence="1" key="2">
    <citation type="journal article" date="2022" name="New Phytol.">
        <title>Evolutionary transition to the ectomycorrhizal habit in the genomes of a hyperdiverse lineage of mushroom-forming fungi.</title>
        <authorList>
            <person name="Looney B."/>
            <person name="Miyauchi S."/>
            <person name="Morin E."/>
            <person name="Drula E."/>
            <person name="Courty P.E."/>
            <person name="Kohler A."/>
            <person name="Kuo A."/>
            <person name="LaButti K."/>
            <person name="Pangilinan J."/>
            <person name="Lipzen A."/>
            <person name="Riley R."/>
            <person name="Andreopoulos W."/>
            <person name="He G."/>
            <person name="Johnson J."/>
            <person name="Nolan M."/>
            <person name="Tritt A."/>
            <person name="Barry K.W."/>
            <person name="Grigoriev I.V."/>
            <person name="Nagy L.G."/>
            <person name="Hibbett D."/>
            <person name="Henrissat B."/>
            <person name="Matheny P.B."/>
            <person name="Labbe J."/>
            <person name="Martin F.M."/>
        </authorList>
    </citation>
    <scope>NUCLEOTIDE SEQUENCE</scope>
    <source>
        <strain evidence="1">HHB10654</strain>
    </source>
</reference>
<proteinExistence type="predicted"/>
<gene>
    <name evidence="1" type="ORF">BV25DRAFT_1951632</name>
</gene>
<dbReference type="Proteomes" id="UP000814140">
    <property type="component" value="Unassembled WGS sequence"/>
</dbReference>
<name>A0ACB8SEP3_9AGAM</name>
<protein>
    <submittedName>
        <fullName evidence="1">Uncharacterized protein</fullName>
    </submittedName>
</protein>
<comment type="caution">
    <text evidence="1">The sequence shown here is derived from an EMBL/GenBank/DDBJ whole genome shotgun (WGS) entry which is preliminary data.</text>
</comment>
<sequence>MNVTLGWKKATRKGMERSVTLAALLAVPGVENELDKWRHSSRTPGKYKDIFDGLICQELKGHDGLPFFANEPGSLSAGPNGELRIGLTLGVDWFSYHRSQISPSHASCPMSFNIVNLPPYLRYRTANLLLSGIMPGPKEQGPDETQRFMRVTVNELLRLWESGFRVPTPSCPEGRLKEKATPESFAEDGTILGFPQRTDEEHRCAGYWYTQCKSQNARDKFVKEYATRFTELSRLPYFDIVRMIVIDPMHNLILGVSLEQHAQIISPAQSQPLGLVKTHFYHIWVQGKILRKTKELNVLHQMLAEFEIPGYLGRLPTLVGIPAGGSLTADQWLLLATVVGPIAIPQIWAEFLTNPDEARAQRSASIASRLRTKKTKAKKGGNDTQAATETSSQLGDEPRPPDPTANTGPRQSKPKRKRARGKSPLRTGDAEAAASDDEDDSPGLHPDDPMNFIKLCSALKVLLAHELTDEDLKAADGLLRSYCFELITLYGPDVIKPNHHYAMHTVECIRDYGPLHGFWTFLFERLNKVLKSYKTNNHAGGELEVTFFREFHRTILSSRFVSPIVAKAGQTDQSVEMQAAVTAMFGATDDNRGTVQALARDLDGETRDDTILFALSPRYEKQTIDGPIYSSILRHLTMIFPGIPLRSHISSDLAPGTIPLQATGTFFDYTVIRGRRYHASQRATKPAGSLVEVDVDNSGRTWAGELLDIIQIDQTAFGLGIYTLGHF</sequence>
<organism evidence="1 2">
    <name type="scientific">Artomyces pyxidatus</name>
    <dbReference type="NCBI Taxonomy" id="48021"/>
    <lineage>
        <taxon>Eukaryota</taxon>
        <taxon>Fungi</taxon>
        <taxon>Dikarya</taxon>
        <taxon>Basidiomycota</taxon>
        <taxon>Agaricomycotina</taxon>
        <taxon>Agaricomycetes</taxon>
        <taxon>Russulales</taxon>
        <taxon>Auriscalpiaceae</taxon>
        <taxon>Artomyces</taxon>
    </lineage>
</organism>
<reference evidence="1" key="1">
    <citation type="submission" date="2021-03" db="EMBL/GenBank/DDBJ databases">
        <authorList>
            <consortium name="DOE Joint Genome Institute"/>
            <person name="Ahrendt S."/>
            <person name="Looney B.P."/>
            <person name="Miyauchi S."/>
            <person name="Morin E."/>
            <person name="Drula E."/>
            <person name="Courty P.E."/>
            <person name="Chicoki N."/>
            <person name="Fauchery L."/>
            <person name="Kohler A."/>
            <person name="Kuo A."/>
            <person name="Labutti K."/>
            <person name="Pangilinan J."/>
            <person name="Lipzen A."/>
            <person name="Riley R."/>
            <person name="Andreopoulos W."/>
            <person name="He G."/>
            <person name="Johnson J."/>
            <person name="Barry K.W."/>
            <person name="Grigoriev I.V."/>
            <person name="Nagy L."/>
            <person name="Hibbett D."/>
            <person name="Henrissat B."/>
            <person name="Matheny P.B."/>
            <person name="Labbe J."/>
            <person name="Martin F."/>
        </authorList>
    </citation>
    <scope>NUCLEOTIDE SEQUENCE</scope>
    <source>
        <strain evidence="1">HHB10654</strain>
    </source>
</reference>
<accession>A0ACB8SEP3</accession>
<evidence type="ECO:0000313" key="1">
    <source>
        <dbReference type="EMBL" id="KAI0054356.1"/>
    </source>
</evidence>
<keyword evidence="2" id="KW-1185">Reference proteome</keyword>
<dbReference type="EMBL" id="MU277484">
    <property type="protein sequence ID" value="KAI0054356.1"/>
    <property type="molecule type" value="Genomic_DNA"/>
</dbReference>
<evidence type="ECO:0000313" key="2">
    <source>
        <dbReference type="Proteomes" id="UP000814140"/>
    </source>
</evidence>